<dbReference type="OrthoDB" id="273514at2"/>
<evidence type="ECO:0000313" key="2">
    <source>
        <dbReference type="EMBL" id="GEO15016.1"/>
    </source>
</evidence>
<dbReference type="Pfam" id="PF04664">
    <property type="entry name" value="OGFr_N"/>
    <property type="match status" value="1"/>
</dbReference>
<dbReference type="EMBL" id="BJYU01000034">
    <property type="protein sequence ID" value="GEO15016.1"/>
    <property type="molecule type" value="Genomic_DNA"/>
</dbReference>
<accession>A0A512BSP4</accession>
<gene>
    <name evidence="2" type="ORF">MAE02_27120</name>
</gene>
<keyword evidence="3" id="KW-1185">Reference proteome</keyword>
<sequence>MKSGPLHAYLAGAGPDGRNRSIDEVLAFSDEKLEQVHDYVQWLFPLPTRSSAQPSAPVLTLDEIGGIRADEKAQVNLRRAAERMLAFYGATQWWLASSDHNHLRITRILQSLRLLAGQERAQKFYDVILERHRAAGSPISPHNLRYWAAAMNPQPPGDR</sequence>
<dbReference type="GO" id="GO:0016020">
    <property type="term" value="C:membrane"/>
    <property type="evidence" value="ECO:0007669"/>
    <property type="project" value="InterPro"/>
</dbReference>
<reference evidence="2 3" key="1">
    <citation type="submission" date="2019-07" db="EMBL/GenBank/DDBJ databases">
        <title>Whole genome shotgun sequence of Microvirga aerophila NBRC 106136.</title>
        <authorList>
            <person name="Hosoyama A."/>
            <person name="Uohara A."/>
            <person name="Ohji S."/>
            <person name="Ichikawa N."/>
        </authorList>
    </citation>
    <scope>NUCLEOTIDE SEQUENCE [LARGE SCALE GENOMIC DNA]</scope>
    <source>
        <strain evidence="2 3">NBRC 106136</strain>
    </source>
</reference>
<organism evidence="2 3">
    <name type="scientific">Microvirga aerophila</name>
    <dbReference type="NCBI Taxonomy" id="670291"/>
    <lineage>
        <taxon>Bacteria</taxon>
        <taxon>Pseudomonadati</taxon>
        <taxon>Pseudomonadota</taxon>
        <taxon>Alphaproteobacteria</taxon>
        <taxon>Hyphomicrobiales</taxon>
        <taxon>Methylobacteriaceae</taxon>
        <taxon>Microvirga</taxon>
    </lineage>
</organism>
<dbReference type="InterPro" id="IPR039574">
    <property type="entry name" value="OGFr"/>
</dbReference>
<dbReference type="Proteomes" id="UP000321085">
    <property type="component" value="Unassembled WGS sequence"/>
</dbReference>
<proteinExistence type="predicted"/>
<dbReference type="InterPro" id="IPR006757">
    <property type="entry name" value="OGF_rcpt"/>
</dbReference>
<dbReference type="PANTHER" id="PTHR14015:SF2">
    <property type="entry name" value="OPIOID GROWTH FACTOR RECEPTOR (OGFR) CONSERVED DOMAIN-CONTAINING PROTEIN"/>
    <property type="match status" value="1"/>
</dbReference>
<dbReference type="PANTHER" id="PTHR14015">
    <property type="entry name" value="OPIOID GROWTH FACTOR RECEPTOR OGFR ZETA-TYPE OPIOID RECEPTOR"/>
    <property type="match status" value="1"/>
</dbReference>
<evidence type="ECO:0000259" key="1">
    <source>
        <dbReference type="Pfam" id="PF04664"/>
    </source>
</evidence>
<name>A0A512BSP4_9HYPH</name>
<dbReference type="RefSeq" id="WP_114185012.1">
    <property type="nucleotide sequence ID" value="NZ_BJYU01000034.1"/>
</dbReference>
<protein>
    <recommendedName>
        <fullName evidence="1">Opioid growth factor receptor (OGFr) conserved domain-containing protein</fullName>
    </recommendedName>
</protein>
<comment type="caution">
    <text evidence="2">The sequence shown here is derived from an EMBL/GenBank/DDBJ whole genome shotgun (WGS) entry which is preliminary data.</text>
</comment>
<evidence type="ECO:0000313" key="3">
    <source>
        <dbReference type="Proteomes" id="UP000321085"/>
    </source>
</evidence>
<dbReference type="AlphaFoldDB" id="A0A512BSP4"/>
<dbReference type="GO" id="GO:0140625">
    <property type="term" value="F:opioid growth factor receptor activity"/>
    <property type="evidence" value="ECO:0007669"/>
    <property type="project" value="InterPro"/>
</dbReference>
<feature type="domain" description="Opioid growth factor receptor (OGFr) conserved" evidence="1">
    <location>
        <begin position="31"/>
        <end position="90"/>
    </location>
</feature>